<keyword evidence="3" id="KW-0408">Iron</keyword>
<keyword evidence="1" id="KW-0479">Metal-binding</keyword>
<evidence type="ECO:0000313" key="6">
    <source>
        <dbReference type="EMBL" id="SEQ60565.1"/>
    </source>
</evidence>
<dbReference type="PANTHER" id="PTHR42988">
    <property type="entry name" value="PHOSPHOHYDROLASE"/>
    <property type="match status" value="1"/>
</dbReference>
<comment type="similarity">
    <text evidence="4">Belongs to the cyclic nucleotide phosphodiesterase class-III family.</text>
</comment>
<reference evidence="6 7" key="1">
    <citation type="submission" date="2016-10" db="EMBL/GenBank/DDBJ databases">
        <authorList>
            <person name="de Groot N.N."/>
        </authorList>
    </citation>
    <scope>NUCLEOTIDE SEQUENCE [LARGE SCALE GENOMIC DNA]</scope>
    <source>
        <strain evidence="6 7">DSM 22007</strain>
    </source>
</reference>
<evidence type="ECO:0000256" key="3">
    <source>
        <dbReference type="ARBA" id="ARBA00023004"/>
    </source>
</evidence>
<evidence type="ECO:0000259" key="5">
    <source>
        <dbReference type="Pfam" id="PF00149"/>
    </source>
</evidence>
<dbReference type="Gene3D" id="3.60.21.10">
    <property type="match status" value="1"/>
</dbReference>
<evidence type="ECO:0000256" key="2">
    <source>
        <dbReference type="ARBA" id="ARBA00022801"/>
    </source>
</evidence>
<evidence type="ECO:0000313" key="7">
    <source>
        <dbReference type="Proteomes" id="UP000198634"/>
    </source>
</evidence>
<name>A0A1H9HE00_9RHOB</name>
<keyword evidence="2" id="KW-0378">Hydrolase</keyword>
<dbReference type="InterPro" id="IPR050884">
    <property type="entry name" value="CNP_phosphodiesterase-III"/>
</dbReference>
<dbReference type="InterPro" id="IPR004843">
    <property type="entry name" value="Calcineurin-like_PHP"/>
</dbReference>
<dbReference type="SUPFAM" id="SSF56300">
    <property type="entry name" value="Metallo-dependent phosphatases"/>
    <property type="match status" value="1"/>
</dbReference>
<dbReference type="GO" id="GO:0046872">
    <property type="term" value="F:metal ion binding"/>
    <property type="evidence" value="ECO:0007669"/>
    <property type="project" value="UniProtKB-KW"/>
</dbReference>
<dbReference type="PANTHER" id="PTHR42988:SF2">
    <property type="entry name" value="CYCLIC NUCLEOTIDE PHOSPHODIESTERASE CBUA0032-RELATED"/>
    <property type="match status" value="1"/>
</dbReference>
<dbReference type="InterPro" id="IPR029052">
    <property type="entry name" value="Metallo-depent_PP-like"/>
</dbReference>
<dbReference type="RefSeq" id="WP_090270256.1">
    <property type="nucleotide sequence ID" value="NZ_FOEP01000009.1"/>
</dbReference>
<dbReference type="InterPro" id="IPR026575">
    <property type="entry name" value="GpdQ/CpdA-like"/>
</dbReference>
<protein>
    <submittedName>
        <fullName evidence="6">Calcineurin-like phosphoesterase</fullName>
    </submittedName>
</protein>
<dbReference type="GO" id="GO:0004112">
    <property type="term" value="F:cyclic-nucleotide phosphodiesterase activity"/>
    <property type="evidence" value="ECO:0007669"/>
    <property type="project" value="InterPro"/>
</dbReference>
<proteinExistence type="inferred from homology"/>
<dbReference type="CDD" id="cd07402">
    <property type="entry name" value="MPP_GpdQ"/>
    <property type="match status" value="1"/>
</dbReference>
<keyword evidence="7" id="KW-1185">Reference proteome</keyword>
<dbReference type="STRING" id="657014.SAMN04488092_10984"/>
<dbReference type="Proteomes" id="UP000198634">
    <property type="component" value="Unassembled WGS sequence"/>
</dbReference>
<feature type="domain" description="Calcineurin-like phosphoesterase" evidence="5">
    <location>
        <begin position="1"/>
        <end position="193"/>
    </location>
</feature>
<evidence type="ECO:0000256" key="1">
    <source>
        <dbReference type="ARBA" id="ARBA00022723"/>
    </source>
</evidence>
<evidence type="ECO:0000256" key="4">
    <source>
        <dbReference type="ARBA" id="ARBA00025742"/>
    </source>
</evidence>
<sequence length="274" mass="30324">MKLLQITDIHLTTPGQTIGGRDPNANFDAALTHALTNHPDAEALFITGDLSDWGDAEDYARLRSRLKTIPIPVHLCIGNHDDRPTMLAEFPELADENGFVQQLVPLSTGHAITLDTWGPETHAGHFCEARAEWLDRQLADVDGPIWLFMHHNPVPLGIEPIDQIMQLDAARLAHTIRPHAAKIRHIFHGHCHLPLSGSFCGIPLSAPRGTNHASWPDFGAVNELSAADLTESYAVMLSHGEDVIVHMIEYGYTGKVRREGTPAYASWDRLTMIR</sequence>
<dbReference type="EMBL" id="FOEP01000009">
    <property type="protein sequence ID" value="SEQ60565.1"/>
    <property type="molecule type" value="Genomic_DNA"/>
</dbReference>
<gene>
    <name evidence="6" type="ORF">SAMN04488092_10984</name>
</gene>
<accession>A0A1H9HE00</accession>
<dbReference type="AlphaFoldDB" id="A0A1H9HE00"/>
<dbReference type="OrthoDB" id="651281at2"/>
<dbReference type="Pfam" id="PF00149">
    <property type="entry name" value="Metallophos"/>
    <property type="match status" value="1"/>
</dbReference>
<organism evidence="6 7">
    <name type="scientific">Thalassovita taeanensis</name>
    <dbReference type="NCBI Taxonomy" id="657014"/>
    <lineage>
        <taxon>Bacteria</taxon>
        <taxon>Pseudomonadati</taxon>
        <taxon>Pseudomonadota</taxon>
        <taxon>Alphaproteobacteria</taxon>
        <taxon>Rhodobacterales</taxon>
        <taxon>Roseobacteraceae</taxon>
        <taxon>Thalassovita</taxon>
    </lineage>
</organism>